<dbReference type="GO" id="GO:0051537">
    <property type="term" value="F:2 iron, 2 sulfur cluster binding"/>
    <property type="evidence" value="ECO:0007669"/>
    <property type="project" value="UniProtKB-KW"/>
</dbReference>
<evidence type="ECO:0000256" key="5">
    <source>
        <dbReference type="ARBA" id="ARBA00023014"/>
    </source>
</evidence>
<dbReference type="InterPro" id="IPR001055">
    <property type="entry name" value="Adrenodoxin-like"/>
</dbReference>
<dbReference type="Pfam" id="PF00111">
    <property type="entry name" value="Fer2"/>
    <property type="match status" value="1"/>
</dbReference>
<sequence>MRSDTMADTVKVTIHLEETNETVTMEVAKGANLLEECKKRHIEMEWGCMNAECGQCSVKILKGEEHLNDPTEEEIDFLLFRIDDGHRLGCQVECNADLEVDHPARD</sequence>
<organism evidence="8 9">
    <name type="scientific">Tumebacillus avium</name>
    <dbReference type="NCBI Taxonomy" id="1903704"/>
    <lineage>
        <taxon>Bacteria</taxon>
        <taxon>Bacillati</taxon>
        <taxon>Bacillota</taxon>
        <taxon>Bacilli</taxon>
        <taxon>Bacillales</taxon>
        <taxon>Alicyclobacillaceae</taxon>
        <taxon>Tumebacillus</taxon>
    </lineage>
</organism>
<dbReference type="GO" id="GO:0140647">
    <property type="term" value="P:P450-containing electron transport chain"/>
    <property type="evidence" value="ECO:0007669"/>
    <property type="project" value="InterPro"/>
</dbReference>
<feature type="domain" description="2Fe-2S ferredoxin-type" evidence="7">
    <location>
        <begin position="10"/>
        <end position="106"/>
    </location>
</feature>
<proteinExistence type="inferred from homology"/>
<dbReference type="InterPro" id="IPR036010">
    <property type="entry name" value="2Fe-2S_ferredoxin-like_sf"/>
</dbReference>
<dbReference type="PANTHER" id="PTHR23426:SF65">
    <property type="entry name" value="FERREDOXIN-2, MITOCHONDRIAL"/>
    <property type="match status" value="1"/>
</dbReference>
<evidence type="ECO:0000256" key="2">
    <source>
        <dbReference type="ARBA" id="ARBA00022714"/>
    </source>
</evidence>
<keyword evidence="9" id="KW-1185">Reference proteome</keyword>
<evidence type="ECO:0000256" key="3">
    <source>
        <dbReference type="ARBA" id="ARBA00022723"/>
    </source>
</evidence>
<keyword evidence="2" id="KW-0001">2Fe-2S</keyword>
<dbReference type="InterPro" id="IPR012675">
    <property type="entry name" value="Beta-grasp_dom_sf"/>
</dbReference>
<keyword evidence="5" id="KW-0411">Iron-sulfur</keyword>
<reference evidence="9" key="1">
    <citation type="submission" date="2017-05" db="EMBL/GenBank/DDBJ databases">
        <authorList>
            <person name="Sung H."/>
        </authorList>
    </citation>
    <scope>NUCLEOTIDE SEQUENCE [LARGE SCALE GENOMIC DNA]</scope>
    <source>
        <strain evidence="9">AR23208</strain>
    </source>
</reference>
<dbReference type="GO" id="GO:0009055">
    <property type="term" value="F:electron transfer activity"/>
    <property type="evidence" value="ECO:0007669"/>
    <property type="project" value="TreeGrafter"/>
</dbReference>
<dbReference type="PROSITE" id="PS51085">
    <property type="entry name" value="2FE2S_FER_2"/>
    <property type="match status" value="1"/>
</dbReference>
<name>A0A1Y0ISL7_9BACL</name>
<evidence type="ECO:0000256" key="1">
    <source>
        <dbReference type="ARBA" id="ARBA00010914"/>
    </source>
</evidence>
<evidence type="ECO:0000256" key="4">
    <source>
        <dbReference type="ARBA" id="ARBA00023004"/>
    </source>
</evidence>
<evidence type="ECO:0000313" key="8">
    <source>
        <dbReference type="EMBL" id="ARU63447.1"/>
    </source>
</evidence>
<dbReference type="InterPro" id="IPR001041">
    <property type="entry name" value="2Fe-2S_ferredoxin-type"/>
</dbReference>
<dbReference type="InterPro" id="IPR006058">
    <property type="entry name" value="2Fe2S_fd_BS"/>
</dbReference>
<accession>A0A1Y0ISL7</accession>
<dbReference type="Proteomes" id="UP000195437">
    <property type="component" value="Chromosome"/>
</dbReference>
<evidence type="ECO:0000259" key="7">
    <source>
        <dbReference type="PROSITE" id="PS51085"/>
    </source>
</evidence>
<evidence type="ECO:0000313" key="9">
    <source>
        <dbReference type="Proteomes" id="UP000195437"/>
    </source>
</evidence>
<dbReference type="GO" id="GO:0046872">
    <property type="term" value="F:metal ion binding"/>
    <property type="evidence" value="ECO:0007669"/>
    <property type="project" value="UniProtKB-KW"/>
</dbReference>
<protein>
    <recommendedName>
        <fullName evidence="7">2Fe-2S ferredoxin-type domain-containing protein</fullName>
    </recommendedName>
</protein>
<evidence type="ECO:0000256" key="6">
    <source>
        <dbReference type="ARBA" id="ARBA00034078"/>
    </source>
</evidence>
<dbReference type="SUPFAM" id="SSF54292">
    <property type="entry name" value="2Fe-2S ferredoxin-like"/>
    <property type="match status" value="1"/>
</dbReference>
<dbReference type="EMBL" id="CP021434">
    <property type="protein sequence ID" value="ARU63447.1"/>
    <property type="molecule type" value="Genomic_DNA"/>
</dbReference>
<dbReference type="AlphaFoldDB" id="A0A1Y0ISL7"/>
<dbReference type="CDD" id="cd00207">
    <property type="entry name" value="fer2"/>
    <property type="match status" value="1"/>
</dbReference>
<dbReference type="PROSITE" id="PS00197">
    <property type="entry name" value="2FE2S_FER_1"/>
    <property type="match status" value="1"/>
</dbReference>
<dbReference type="KEGG" id="tum:CBW65_22445"/>
<dbReference type="Gene3D" id="3.10.20.30">
    <property type="match status" value="1"/>
</dbReference>
<gene>
    <name evidence="8" type="ORF">CBW65_22445</name>
</gene>
<keyword evidence="3" id="KW-0479">Metal-binding</keyword>
<dbReference type="PANTHER" id="PTHR23426">
    <property type="entry name" value="FERREDOXIN/ADRENODOXIN"/>
    <property type="match status" value="1"/>
</dbReference>
<comment type="similarity">
    <text evidence="1">Belongs to the adrenodoxin/putidaredoxin family.</text>
</comment>
<comment type="cofactor">
    <cofactor evidence="6">
        <name>[2Fe-2S] cluster</name>
        <dbReference type="ChEBI" id="CHEBI:190135"/>
    </cofactor>
</comment>
<keyword evidence="4" id="KW-0408">Iron</keyword>